<evidence type="ECO:0008006" key="3">
    <source>
        <dbReference type="Google" id="ProtNLM"/>
    </source>
</evidence>
<gene>
    <name evidence="1" type="ORF">Pla163_25000</name>
</gene>
<dbReference type="Proteomes" id="UP000319342">
    <property type="component" value="Chromosome"/>
</dbReference>
<dbReference type="AlphaFoldDB" id="A0A518D1M1"/>
<dbReference type="EMBL" id="CP036290">
    <property type="protein sequence ID" value="QDU85372.1"/>
    <property type="molecule type" value="Genomic_DNA"/>
</dbReference>
<accession>A0A518D1M1</accession>
<evidence type="ECO:0000313" key="2">
    <source>
        <dbReference type="Proteomes" id="UP000319342"/>
    </source>
</evidence>
<protein>
    <recommendedName>
        <fullName evidence="3">DUF4340 domain-containing protein</fullName>
    </recommendedName>
</protein>
<keyword evidence="2" id="KW-1185">Reference proteome</keyword>
<evidence type="ECO:0000313" key="1">
    <source>
        <dbReference type="EMBL" id="QDU85372.1"/>
    </source>
</evidence>
<proteinExistence type="predicted"/>
<name>A0A518D1M1_9BACT</name>
<sequence length="326" mass="34565">MKDRVNIALLVAIVIVVALGVVFDSPGPTRLGSGPVFEGLDTARVRSIEVARGDERLVLRAEPDAAERWTIDGLFGFAVAAGRVERNVLEQIANLSRADQAGSTRDGFDFDETVSVRLFDAGGVELVGFEQSISRRPPGGGSFLARLGEEAVYRSVTLPVLPAEPSQWWDGRLAPDFDGVAGRFDPAALEVELRTEDGPVRRRFERGDDGIWRRTDSGVADPGAANTIAVTPLTRTLQELSRLRLVDVVAAAPAPEHGLDDPTAVFTVRSGNPDGSGRTDLVVTIGASDGERLFARSTGLPGEVVVAIDPLALDAVIGALAPLLAD</sequence>
<reference evidence="1 2" key="1">
    <citation type="submission" date="2019-02" db="EMBL/GenBank/DDBJ databases">
        <title>Deep-cultivation of Planctomycetes and their phenomic and genomic characterization uncovers novel biology.</title>
        <authorList>
            <person name="Wiegand S."/>
            <person name="Jogler M."/>
            <person name="Boedeker C."/>
            <person name="Pinto D."/>
            <person name="Vollmers J."/>
            <person name="Rivas-Marin E."/>
            <person name="Kohn T."/>
            <person name="Peeters S.H."/>
            <person name="Heuer A."/>
            <person name="Rast P."/>
            <person name="Oberbeckmann S."/>
            <person name="Bunk B."/>
            <person name="Jeske O."/>
            <person name="Meyerdierks A."/>
            <person name="Storesund J.E."/>
            <person name="Kallscheuer N."/>
            <person name="Luecker S."/>
            <person name="Lage O.M."/>
            <person name="Pohl T."/>
            <person name="Merkel B.J."/>
            <person name="Hornburger P."/>
            <person name="Mueller R.-W."/>
            <person name="Bruemmer F."/>
            <person name="Labrenz M."/>
            <person name="Spormann A.M."/>
            <person name="Op den Camp H."/>
            <person name="Overmann J."/>
            <person name="Amann R."/>
            <person name="Jetten M.S.M."/>
            <person name="Mascher T."/>
            <person name="Medema M.H."/>
            <person name="Devos D.P."/>
            <person name="Kaster A.-K."/>
            <person name="Ovreas L."/>
            <person name="Rohde M."/>
            <person name="Galperin M.Y."/>
            <person name="Jogler C."/>
        </authorList>
    </citation>
    <scope>NUCLEOTIDE SEQUENCE [LARGE SCALE GENOMIC DNA]</scope>
    <source>
        <strain evidence="1 2">Pla163</strain>
    </source>
</reference>
<organism evidence="1 2">
    <name type="scientific">Rohdeia mirabilis</name>
    <dbReference type="NCBI Taxonomy" id="2528008"/>
    <lineage>
        <taxon>Bacteria</taxon>
        <taxon>Pseudomonadati</taxon>
        <taxon>Planctomycetota</taxon>
        <taxon>Planctomycetia</taxon>
        <taxon>Planctomycetia incertae sedis</taxon>
        <taxon>Rohdeia</taxon>
    </lineage>
</organism>